<gene>
    <name evidence="12" type="ORF">NITMOv2_2381</name>
</gene>
<evidence type="ECO:0000256" key="3">
    <source>
        <dbReference type="ARBA" id="ARBA00017228"/>
    </source>
</evidence>
<evidence type="ECO:0000256" key="5">
    <source>
        <dbReference type="ARBA" id="ARBA00022691"/>
    </source>
</evidence>
<dbReference type="InterPro" id="IPR004559">
    <property type="entry name" value="HemW-like"/>
</dbReference>
<keyword evidence="6 10" id="KW-0479">Metal-binding</keyword>
<keyword evidence="5 10" id="KW-0949">S-adenosyl-L-methionine</keyword>
<dbReference type="InterPro" id="IPR013785">
    <property type="entry name" value="Aldolase_TIM"/>
</dbReference>
<dbReference type="OrthoDB" id="9808022at2"/>
<keyword evidence="9 10" id="KW-0143">Chaperone</keyword>
<evidence type="ECO:0000256" key="10">
    <source>
        <dbReference type="RuleBase" id="RU364116"/>
    </source>
</evidence>
<protein>
    <recommendedName>
        <fullName evidence="3 10">Heme chaperone HemW</fullName>
    </recommendedName>
</protein>
<feature type="domain" description="Radical SAM core" evidence="11">
    <location>
        <begin position="1"/>
        <end position="242"/>
    </location>
</feature>
<dbReference type="GO" id="GO:0004109">
    <property type="term" value="F:coproporphyrinogen oxidase activity"/>
    <property type="evidence" value="ECO:0007669"/>
    <property type="project" value="InterPro"/>
</dbReference>
<dbReference type="SFLD" id="SFLDS00029">
    <property type="entry name" value="Radical_SAM"/>
    <property type="match status" value="2"/>
</dbReference>
<comment type="cofactor">
    <cofactor evidence="1">
        <name>[4Fe-4S] cluster</name>
        <dbReference type="ChEBI" id="CHEBI:49883"/>
    </cofactor>
</comment>
<evidence type="ECO:0000256" key="4">
    <source>
        <dbReference type="ARBA" id="ARBA00022617"/>
    </source>
</evidence>
<dbReference type="GO" id="GO:0006779">
    <property type="term" value="P:porphyrin-containing compound biosynthetic process"/>
    <property type="evidence" value="ECO:0007669"/>
    <property type="project" value="InterPro"/>
</dbReference>
<keyword evidence="4 10" id="KW-0349">Heme</keyword>
<comment type="function">
    <text evidence="10">Probably acts as a heme chaperone, transferring heme to an unknown acceptor. Binds one molecule of heme per monomer, possibly covalently. Binds 1 [4Fe-4S] cluster. The cluster is coordinated with 3 cysteines and an exchangeable S-adenosyl-L-methionine.</text>
</comment>
<keyword evidence="8 10" id="KW-0411">Iron-sulfur</keyword>
<dbReference type="CDD" id="cd01335">
    <property type="entry name" value="Radical_SAM"/>
    <property type="match status" value="1"/>
</dbReference>
<dbReference type="SFLD" id="SFLDF00562">
    <property type="entry name" value="HemN-like__clustered_with_heat"/>
    <property type="match status" value="1"/>
</dbReference>
<dbReference type="SFLD" id="SFLDG01065">
    <property type="entry name" value="anaerobic_coproporphyrinogen-I"/>
    <property type="match status" value="2"/>
</dbReference>
<dbReference type="Gene3D" id="3.20.20.70">
    <property type="entry name" value="Aldolase class I"/>
    <property type="match status" value="1"/>
</dbReference>
<dbReference type="KEGG" id="nmv:NITMOv2_2381"/>
<dbReference type="RefSeq" id="WP_053379902.1">
    <property type="nucleotide sequence ID" value="NZ_CP011801.1"/>
</dbReference>
<dbReference type="GO" id="GO:0005737">
    <property type="term" value="C:cytoplasm"/>
    <property type="evidence" value="ECO:0007669"/>
    <property type="project" value="UniProtKB-SubCell"/>
</dbReference>
<dbReference type="PANTHER" id="PTHR13932:SF5">
    <property type="entry name" value="RADICAL S-ADENOSYL METHIONINE DOMAIN-CONTAINING PROTEIN 1, MITOCHONDRIAL"/>
    <property type="match status" value="1"/>
</dbReference>
<evidence type="ECO:0000313" key="13">
    <source>
        <dbReference type="Proteomes" id="UP000069205"/>
    </source>
</evidence>
<dbReference type="SMART" id="SM00729">
    <property type="entry name" value="Elp3"/>
    <property type="match status" value="1"/>
</dbReference>
<dbReference type="PATRIC" id="fig|42253.5.peg.2348"/>
<evidence type="ECO:0000256" key="7">
    <source>
        <dbReference type="ARBA" id="ARBA00023004"/>
    </source>
</evidence>
<dbReference type="GO" id="GO:0051539">
    <property type="term" value="F:4 iron, 4 sulfur cluster binding"/>
    <property type="evidence" value="ECO:0007669"/>
    <property type="project" value="UniProtKB-UniRule"/>
</dbReference>
<dbReference type="PANTHER" id="PTHR13932">
    <property type="entry name" value="COPROPORPHYRINIGEN III OXIDASE"/>
    <property type="match status" value="1"/>
</dbReference>
<proteinExistence type="inferred from homology"/>
<dbReference type="SFLD" id="SFLDF00288">
    <property type="entry name" value="HemN-like__clustered_with_nucl"/>
    <property type="match status" value="1"/>
</dbReference>
<keyword evidence="13" id="KW-1185">Reference proteome</keyword>
<organism evidence="12 13">
    <name type="scientific">Nitrospira moscoviensis</name>
    <dbReference type="NCBI Taxonomy" id="42253"/>
    <lineage>
        <taxon>Bacteria</taxon>
        <taxon>Pseudomonadati</taxon>
        <taxon>Nitrospirota</taxon>
        <taxon>Nitrospiria</taxon>
        <taxon>Nitrospirales</taxon>
        <taxon>Nitrospiraceae</taxon>
        <taxon>Nitrospira</taxon>
    </lineage>
</organism>
<name>A0A0K2GCV7_NITMO</name>
<sequence>MTAPRDIGLYVHVPFCRQRCHFCAFYLEVARPERIDAFCRALAREIHLYREADPLAGRNLISIYFGGGTPTAMPALKLIALLDLVRAAWPVGPSAEITVEAHPATVTRDDLHMLADASVTRVSFGAESMQQDEFGKIGRPGTVRETEAAVADAKAAGIANINLDLMYGLPGQTVDSWAKTLDAARSLDPAHLSCYALTIEEGTRLAHDIGRDLVAAPDESQQVEMEAAAEEMLTAAGFRRYEISNYAKPGWECRHNLLYWTGQDYLGLGPSAQSYVNGVRFGDIADLTAYVECLRNGRLPVAERTELSPAQQQRDALVFGLRLIEGVPQERVDTALATPQSQAALAGLVASGLMESEAGRLKLTRLGQRYADTVAGDLF</sequence>
<dbReference type="AlphaFoldDB" id="A0A0K2GCV7"/>
<evidence type="ECO:0000259" key="11">
    <source>
        <dbReference type="PROSITE" id="PS51918"/>
    </source>
</evidence>
<dbReference type="InterPro" id="IPR034505">
    <property type="entry name" value="Coproporphyrinogen-III_oxidase"/>
</dbReference>
<dbReference type="InterPro" id="IPR007197">
    <property type="entry name" value="rSAM"/>
</dbReference>
<keyword evidence="10" id="KW-0004">4Fe-4S</keyword>
<evidence type="ECO:0000313" key="12">
    <source>
        <dbReference type="EMBL" id="ALA58796.1"/>
    </source>
</evidence>
<dbReference type="InterPro" id="IPR058240">
    <property type="entry name" value="rSAM_sf"/>
</dbReference>
<dbReference type="NCBIfam" id="TIGR00539">
    <property type="entry name" value="hemN_rel"/>
    <property type="match status" value="1"/>
</dbReference>
<dbReference type="GO" id="GO:0046872">
    <property type="term" value="F:metal ion binding"/>
    <property type="evidence" value="ECO:0007669"/>
    <property type="project" value="UniProtKB-UniRule"/>
</dbReference>
<dbReference type="PROSITE" id="PS51918">
    <property type="entry name" value="RADICAL_SAM"/>
    <property type="match status" value="1"/>
</dbReference>
<dbReference type="InterPro" id="IPR006638">
    <property type="entry name" value="Elp3/MiaA/NifB-like_rSAM"/>
</dbReference>
<evidence type="ECO:0000256" key="6">
    <source>
        <dbReference type="ARBA" id="ARBA00022723"/>
    </source>
</evidence>
<accession>A0A0K2GCV7</accession>
<keyword evidence="10" id="KW-0963">Cytoplasm</keyword>
<comment type="similarity">
    <text evidence="2">Belongs to the anaerobic coproporphyrinogen-III oxidase family. HemW subfamily.</text>
</comment>
<keyword evidence="7 10" id="KW-0408">Iron</keyword>
<dbReference type="SUPFAM" id="SSF102114">
    <property type="entry name" value="Radical SAM enzymes"/>
    <property type="match status" value="1"/>
</dbReference>
<evidence type="ECO:0000256" key="2">
    <source>
        <dbReference type="ARBA" id="ARBA00006100"/>
    </source>
</evidence>
<dbReference type="STRING" id="42253.NITMOv2_2381"/>
<evidence type="ECO:0000256" key="9">
    <source>
        <dbReference type="ARBA" id="ARBA00023186"/>
    </source>
</evidence>
<keyword evidence="12" id="KW-0560">Oxidoreductase</keyword>
<evidence type="ECO:0000256" key="8">
    <source>
        <dbReference type="ARBA" id="ARBA00023014"/>
    </source>
</evidence>
<dbReference type="Proteomes" id="UP000069205">
    <property type="component" value="Chromosome"/>
</dbReference>
<dbReference type="EMBL" id="CP011801">
    <property type="protein sequence ID" value="ALA58796.1"/>
    <property type="molecule type" value="Genomic_DNA"/>
</dbReference>
<reference evidence="12 13" key="1">
    <citation type="journal article" date="2015" name="Proc. Natl. Acad. Sci. U.S.A.">
        <title>Expanded metabolic versatility of ubiquitous nitrite-oxidizing bacteria from the genus Nitrospira.</title>
        <authorList>
            <person name="Koch H."/>
            <person name="Lucker S."/>
            <person name="Albertsen M."/>
            <person name="Kitzinger K."/>
            <person name="Herbold C."/>
            <person name="Spieck E."/>
            <person name="Nielsen P.H."/>
            <person name="Wagner M."/>
            <person name="Daims H."/>
        </authorList>
    </citation>
    <scope>NUCLEOTIDE SEQUENCE [LARGE SCALE GENOMIC DNA]</scope>
    <source>
        <strain evidence="12 13">NSP M-1</strain>
    </source>
</reference>
<dbReference type="Pfam" id="PF04055">
    <property type="entry name" value="Radical_SAM"/>
    <property type="match status" value="1"/>
</dbReference>
<evidence type="ECO:0000256" key="1">
    <source>
        <dbReference type="ARBA" id="ARBA00001966"/>
    </source>
</evidence>
<comment type="subcellular location">
    <subcellularLocation>
        <location evidence="10">Cytoplasm</location>
    </subcellularLocation>
</comment>